<evidence type="ECO:0000313" key="4">
    <source>
        <dbReference type="EMBL" id="GEN31063.1"/>
    </source>
</evidence>
<dbReference type="RefSeq" id="WP_146936916.1">
    <property type="nucleotide sequence ID" value="NZ_BJXW01000012.1"/>
</dbReference>
<keyword evidence="3" id="KW-0472">Membrane</keyword>
<proteinExistence type="predicted"/>
<reference evidence="4 5" key="1">
    <citation type="submission" date="2019-07" db="EMBL/GenBank/DDBJ databases">
        <title>Whole genome shotgun sequence of Cerasibacillus quisquiliarum NBRC 102429.</title>
        <authorList>
            <person name="Hosoyama A."/>
            <person name="Uohara A."/>
            <person name="Ohji S."/>
            <person name="Ichikawa N."/>
        </authorList>
    </citation>
    <scope>NUCLEOTIDE SEQUENCE [LARGE SCALE GENOMIC DNA]</scope>
    <source>
        <strain evidence="4 5">NBRC 102429</strain>
    </source>
</reference>
<dbReference type="EMBL" id="BJXW01000012">
    <property type="protein sequence ID" value="GEN31063.1"/>
    <property type="molecule type" value="Genomic_DNA"/>
</dbReference>
<dbReference type="AlphaFoldDB" id="A0A511V036"/>
<feature type="region of interest" description="Disordered" evidence="2">
    <location>
        <begin position="34"/>
        <end position="58"/>
    </location>
</feature>
<feature type="coiled-coil region" evidence="1">
    <location>
        <begin position="66"/>
        <end position="104"/>
    </location>
</feature>
<comment type="caution">
    <text evidence="4">The sequence shown here is derived from an EMBL/GenBank/DDBJ whole genome shotgun (WGS) entry which is preliminary data.</text>
</comment>
<sequence>MGDLIDFIMENFVIFALIIGAIFKFFTDDMKRDEEEKTMNRPKPIQHHQSQMDPIHPKTSPVFVGVDEKLEELETSDEIMENINNQLQDQLKRYQERMNIKTSESIETMDETSAEMTDSIVQPLRSHNDQTSLRHERFQRQMKEKLTKDGLIEGIVMAEILGPPRALKPYQPVPIKRHGG</sequence>
<keyword evidence="1" id="KW-0175">Coiled coil</keyword>
<protein>
    <submittedName>
        <fullName evidence="4">Uncharacterized protein</fullName>
    </submittedName>
</protein>
<dbReference type="Proteomes" id="UP000321491">
    <property type="component" value="Unassembled WGS sequence"/>
</dbReference>
<dbReference type="OrthoDB" id="2692154at2"/>
<organism evidence="4 5">
    <name type="scientific">Cerasibacillus quisquiliarum</name>
    <dbReference type="NCBI Taxonomy" id="227865"/>
    <lineage>
        <taxon>Bacteria</taxon>
        <taxon>Bacillati</taxon>
        <taxon>Bacillota</taxon>
        <taxon>Bacilli</taxon>
        <taxon>Bacillales</taxon>
        <taxon>Bacillaceae</taxon>
        <taxon>Cerasibacillus</taxon>
    </lineage>
</organism>
<keyword evidence="5" id="KW-1185">Reference proteome</keyword>
<name>A0A511V036_9BACI</name>
<keyword evidence="3" id="KW-0812">Transmembrane</keyword>
<accession>A0A511V036</accession>
<gene>
    <name evidence="4" type="ORF">CQU01_13010</name>
</gene>
<evidence type="ECO:0000256" key="1">
    <source>
        <dbReference type="SAM" id="Coils"/>
    </source>
</evidence>
<evidence type="ECO:0000256" key="2">
    <source>
        <dbReference type="SAM" id="MobiDB-lite"/>
    </source>
</evidence>
<keyword evidence="3" id="KW-1133">Transmembrane helix</keyword>
<feature type="transmembrane region" description="Helical" evidence="3">
    <location>
        <begin position="12"/>
        <end position="27"/>
    </location>
</feature>
<evidence type="ECO:0000256" key="3">
    <source>
        <dbReference type="SAM" id="Phobius"/>
    </source>
</evidence>
<evidence type="ECO:0000313" key="5">
    <source>
        <dbReference type="Proteomes" id="UP000321491"/>
    </source>
</evidence>